<dbReference type="RefSeq" id="WP_225903744.1">
    <property type="nucleotide sequence ID" value="NZ_FRAC01000011.1"/>
</dbReference>
<name>A0A1M6S039_9FIRM</name>
<protein>
    <submittedName>
        <fullName evidence="1">Uncharacterized protein Veg</fullName>
    </submittedName>
</protein>
<gene>
    <name evidence="1" type="ORF">SAMN02745136_02354</name>
</gene>
<dbReference type="GO" id="GO:0006355">
    <property type="term" value="P:regulation of DNA-templated transcription"/>
    <property type="evidence" value="ECO:0007669"/>
    <property type="project" value="InterPro"/>
</dbReference>
<keyword evidence="2" id="KW-1185">Reference proteome</keyword>
<dbReference type="AlphaFoldDB" id="A0A1M6S039"/>
<accession>A0A1M6S039</accession>
<sequence>MMMKQADVSKVRREVVSHIGSRVKIKANRGRNKIDITEGIITETYPSIFLVKIEDGSADTFKTLSFSYADVLTKDVQMMLC</sequence>
<dbReference type="PANTHER" id="PTHR40026:SF1">
    <property type="entry name" value="PROTEIN VEG"/>
    <property type="match status" value="1"/>
</dbReference>
<evidence type="ECO:0000313" key="1">
    <source>
        <dbReference type="EMBL" id="SHK38000.1"/>
    </source>
</evidence>
<organism evidence="1 2">
    <name type="scientific">Anaerocolumna jejuensis DSM 15929</name>
    <dbReference type="NCBI Taxonomy" id="1121322"/>
    <lineage>
        <taxon>Bacteria</taxon>
        <taxon>Bacillati</taxon>
        <taxon>Bacillota</taxon>
        <taxon>Clostridia</taxon>
        <taxon>Lachnospirales</taxon>
        <taxon>Lachnospiraceae</taxon>
        <taxon>Anaerocolumna</taxon>
    </lineage>
</organism>
<dbReference type="Proteomes" id="UP000184386">
    <property type="component" value="Unassembled WGS sequence"/>
</dbReference>
<proteinExistence type="predicted"/>
<dbReference type="Gene3D" id="2.30.30.100">
    <property type="match status" value="1"/>
</dbReference>
<dbReference type="PANTHER" id="PTHR40026">
    <property type="entry name" value="PROTEIN VEG"/>
    <property type="match status" value="1"/>
</dbReference>
<dbReference type="EMBL" id="FRAC01000011">
    <property type="protein sequence ID" value="SHK38000.1"/>
    <property type="molecule type" value="Genomic_DNA"/>
</dbReference>
<evidence type="ECO:0000313" key="2">
    <source>
        <dbReference type="Proteomes" id="UP000184386"/>
    </source>
</evidence>
<dbReference type="Pfam" id="PF06257">
    <property type="entry name" value="VEG"/>
    <property type="match status" value="1"/>
</dbReference>
<dbReference type="InterPro" id="IPR009366">
    <property type="entry name" value="Protein_Veg"/>
</dbReference>
<reference evidence="1 2" key="1">
    <citation type="submission" date="2016-11" db="EMBL/GenBank/DDBJ databases">
        <authorList>
            <person name="Jaros S."/>
            <person name="Januszkiewicz K."/>
            <person name="Wedrychowicz H."/>
        </authorList>
    </citation>
    <scope>NUCLEOTIDE SEQUENCE [LARGE SCALE GENOMIC DNA]</scope>
    <source>
        <strain evidence="1 2">DSM 15929</strain>
    </source>
</reference>
<dbReference type="STRING" id="1121322.SAMN02745136_02354"/>